<protein>
    <submittedName>
        <fullName evidence="3">NodT family efflux transporter outer membrane factor (OMF) lipoprotein</fullName>
    </submittedName>
</protein>
<evidence type="ECO:0000256" key="1">
    <source>
        <dbReference type="ARBA" id="ARBA00007613"/>
    </source>
</evidence>
<accession>A0A7W9TZV6</accession>
<evidence type="ECO:0000313" key="4">
    <source>
        <dbReference type="Proteomes" id="UP000571554"/>
    </source>
</evidence>
<comment type="similarity">
    <text evidence="1 2">Belongs to the outer membrane factor (OMF) (TC 1.B.17) family.</text>
</comment>
<dbReference type="Pfam" id="PF02321">
    <property type="entry name" value="OEP"/>
    <property type="match status" value="2"/>
</dbReference>
<dbReference type="Proteomes" id="UP000571554">
    <property type="component" value="Unassembled WGS sequence"/>
</dbReference>
<dbReference type="PROSITE" id="PS51257">
    <property type="entry name" value="PROKAR_LIPOPROTEIN"/>
    <property type="match status" value="1"/>
</dbReference>
<gene>
    <name evidence="3" type="ORF">F4827_003140</name>
</gene>
<keyword evidence="4" id="KW-1185">Reference proteome</keyword>
<organism evidence="3 4">
    <name type="scientific">Paraburkholderia bannensis</name>
    <dbReference type="NCBI Taxonomy" id="765414"/>
    <lineage>
        <taxon>Bacteria</taxon>
        <taxon>Pseudomonadati</taxon>
        <taxon>Pseudomonadota</taxon>
        <taxon>Betaproteobacteria</taxon>
        <taxon>Burkholderiales</taxon>
        <taxon>Burkholderiaceae</taxon>
        <taxon>Paraburkholderia</taxon>
    </lineage>
</organism>
<dbReference type="Gene3D" id="1.20.1600.10">
    <property type="entry name" value="Outer membrane efflux proteins (OEP)"/>
    <property type="match status" value="1"/>
</dbReference>
<evidence type="ECO:0000256" key="2">
    <source>
        <dbReference type="RuleBase" id="RU362097"/>
    </source>
</evidence>
<dbReference type="EMBL" id="JACHBW010000008">
    <property type="protein sequence ID" value="MBB6103285.1"/>
    <property type="molecule type" value="Genomic_DNA"/>
</dbReference>
<evidence type="ECO:0000313" key="3">
    <source>
        <dbReference type="EMBL" id="MBB6103285.1"/>
    </source>
</evidence>
<dbReference type="PANTHER" id="PTHR30203">
    <property type="entry name" value="OUTER MEMBRANE CATION EFFLUX PROTEIN"/>
    <property type="match status" value="1"/>
</dbReference>
<dbReference type="RefSeq" id="WP_183724791.1">
    <property type="nucleotide sequence ID" value="NZ_JACHBW010000008.1"/>
</dbReference>
<dbReference type="GO" id="GO:0015562">
    <property type="term" value="F:efflux transmembrane transporter activity"/>
    <property type="evidence" value="ECO:0007669"/>
    <property type="project" value="InterPro"/>
</dbReference>
<sequence>MNAFQRLIMHSGVITSTLLAGCAVGPDYRAPQAVTPAQWRTIHAASASTPTTLVDGHADLQQWWTRLNDPLLDALVNEAVAGNLDVATAAARVREARGVLREAGGALYPSLNATGGFTRFGAGSSAVTTGSTASTTTSTLGSSGPTNLFQAGFDASWEIDIFGANRRALEAARDSYDAAQWDRRTALLTLIGDVTTRYVQARGYQARLALARETAASQQETARLTRVRYQAGATSGLDAANASGEAQSTLATIPALEASYAQTVHSLAVLTGRTPDALIERMDAPANATPPVPAPALPVPRGVPADTLLARPDVRAAERRYAQYTARVGQAEAARYPRVTLTGTLSTSGTQLGDLARHSSIGWSIGPSVTIPLFDAGRLKAAVDIADAQREQYLIAYRSAVLTALTDVENASVSLAREAERTQSLQLSADAYGEAAKLAHARYESGSTGFLDVLTADRSLYSAQDTLIQSRVSVTTDYIALNKALGGGWDGDTDASVR</sequence>
<dbReference type="InterPro" id="IPR010131">
    <property type="entry name" value="MdtP/NodT-like"/>
</dbReference>
<dbReference type="InterPro" id="IPR003423">
    <property type="entry name" value="OMP_efflux"/>
</dbReference>
<reference evidence="3 4" key="1">
    <citation type="submission" date="2020-08" db="EMBL/GenBank/DDBJ databases">
        <title>Above-ground endophytic microbial communities from plants in different locations in the United States.</title>
        <authorList>
            <person name="Frank C."/>
        </authorList>
    </citation>
    <scope>NUCLEOTIDE SEQUENCE [LARGE SCALE GENOMIC DNA]</scope>
    <source>
        <strain evidence="3 4">WP4_2_2</strain>
    </source>
</reference>
<keyword evidence="2" id="KW-1134">Transmembrane beta strand</keyword>
<dbReference type="AlphaFoldDB" id="A0A7W9TZV6"/>
<dbReference type="SUPFAM" id="SSF56954">
    <property type="entry name" value="Outer membrane efflux proteins (OEP)"/>
    <property type="match status" value="1"/>
</dbReference>
<dbReference type="NCBIfam" id="TIGR01845">
    <property type="entry name" value="outer_NodT"/>
    <property type="match status" value="1"/>
</dbReference>
<comment type="caution">
    <text evidence="3">The sequence shown here is derived from an EMBL/GenBank/DDBJ whole genome shotgun (WGS) entry which is preliminary data.</text>
</comment>
<keyword evidence="2" id="KW-0812">Transmembrane</keyword>
<dbReference type="PANTHER" id="PTHR30203:SF32">
    <property type="entry name" value="CATION EFFLUX SYSTEM PROTEIN CUSC"/>
    <property type="match status" value="1"/>
</dbReference>
<dbReference type="GO" id="GO:0005886">
    <property type="term" value="C:plasma membrane"/>
    <property type="evidence" value="ECO:0007669"/>
    <property type="project" value="UniProtKB-SubCell"/>
</dbReference>
<keyword evidence="2 3" id="KW-0449">Lipoprotein</keyword>
<dbReference type="Gene3D" id="2.20.200.10">
    <property type="entry name" value="Outer membrane efflux proteins (OEP)"/>
    <property type="match status" value="1"/>
</dbReference>
<proteinExistence type="inferred from homology"/>
<keyword evidence="2" id="KW-0472">Membrane</keyword>
<comment type="subcellular location">
    <subcellularLocation>
        <location evidence="2">Cell membrane</location>
        <topology evidence="2">Lipid-anchor</topology>
    </subcellularLocation>
</comment>
<name>A0A7W9TZV6_9BURK</name>
<keyword evidence="2" id="KW-0564">Palmitate</keyword>